<protein>
    <recommendedName>
        <fullName evidence="4">Lipoprotein</fullName>
    </recommendedName>
</protein>
<dbReference type="RefSeq" id="WP_189052030.1">
    <property type="nucleotide sequence ID" value="NZ_BMJQ01000024.1"/>
</dbReference>
<evidence type="ECO:0000313" key="3">
    <source>
        <dbReference type="Proteomes" id="UP000646365"/>
    </source>
</evidence>
<organism evidence="2 3">
    <name type="scientific">Aliidongia dinghuensis</name>
    <dbReference type="NCBI Taxonomy" id="1867774"/>
    <lineage>
        <taxon>Bacteria</taxon>
        <taxon>Pseudomonadati</taxon>
        <taxon>Pseudomonadota</taxon>
        <taxon>Alphaproteobacteria</taxon>
        <taxon>Rhodospirillales</taxon>
        <taxon>Dongiaceae</taxon>
        <taxon>Aliidongia</taxon>
    </lineage>
</organism>
<evidence type="ECO:0008006" key="4">
    <source>
        <dbReference type="Google" id="ProtNLM"/>
    </source>
</evidence>
<comment type="caution">
    <text evidence="2">The sequence shown here is derived from an EMBL/GenBank/DDBJ whole genome shotgun (WGS) entry which is preliminary data.</text>
</comment>
<feature type="chain" id="PRO_5035217311" description="Lipoprotein" evidence="1">
    <location>
        <begin position="32"/>
        <end position="442"/>
    </location>
</feature>
<evidence type="ECO:0000256" key="1">
    <source>
        <dbReference type="SAM" id="SignalP"/>
    </source>
</evidence>
<accession>A0A8J2Z0E8</accession>
<dbReference type="EMBL" id="BMJQ01000024">
    <property type="protein sequence ID" value="GGF46807.1"/>
    <property type="molecule type" value="Genomic_DNA"/>
</dbReference>
<sequence>MNETISPLVRRAIRRAGVAGLALATAGCATAPLFAPPPATASEEQIYTRLYPTYAEICAVSQLGKKSGFGAEISSGIGGHAVLYLNGVCRKRDVDYPVLAMCDETNDPADGVGLSVNAHYQNAEWVAVEGRKFFFDGDLGPGEPLTKAAYRRTQSEALAKGVFKGVTFHDEVYEDMAPGFTPATYQYEMSVATDYAITFGRNRYCARVPLDRAQMQIIVGYLNEQNAPYRAGEVFDWNLFEHNCAHLNHNALAAADIWDEWETDRFILVSLFDFPVPKNEFVNLMRRTNDLPIDDLVALYRDEAARRLLLKRGRLPTEPGALLDLGTIPRQNEVYDPDSRIIFYDEPITGRYEQHFREILSQPRYFRLRDNLAYFAGLYAKIETGRRPVEAYLADHPDWDADRQADFRQFYAAYFTYVDRESKTVARDLAALDAKSPMPGQS</sequence>
<dbReference type="PROSITE" id="PS51318">
    <property type="entry name" value="TAT"/>
    <property type="match status" value="1"/>
</dbReference>
<feature type="signal peptide" evidence="1">
    <location>
        <begin position="1"/>
        <end position="31"/>
    </location>
</feature>
<reference evidence="2" key="1">
    <citation type="journal article" date="2014" name="Int. J. Syst. Evol. Microbiol.">
        <title>Complete genome sequence of Corynebacterium casei LMG S-19264T (=DSM 44701T), isolated from a smear-ripened cheese.</title>
        <authorList>
            <consortium name="US DOE Joint Genome Institute (JGI-PGF)"/>
            <person name="Walter F."/>
            <person name="Albersmeier A."/>
            <person name="Kalinowski J."/>
            <person name="Ruckert C."/>
        </authorList>
    </citation>
    <scope>NUCLEOTIDE SEQUENCE</scope>
    <source>
        <strain evidence="2">CGMCC 1.15725</strain>
    </source>
</reference>
<proteinExistence type="predicted"/>
<dbReference type="AlphaFoldDB" id="A0A8J2Z0E8"/>
<evidence type="ECO:0000313" key="2">
    <source>
        <dbReference type="EMBL" id="GGF46807.1"/>
    </source>
</evidence>
<name>A0A8J2Z0E8_9PROT</name>
<reference evidence="2" key="2">
    <citation type="submission" date="2020-09" db="EMBL/GenBank/DDBJ databases">
        <authorList>
            <person name="Sun Q."/>
            <person name="Zhou Y."/>
        </authorList>
    </citation>
    <scope>NUCLEOTIDE SEQUENCE</scope>
    <source>
        <strain evidence="2">CGMCC 1.15725</strain>
    </source>
</reference>
<dbReference type="Proteomes" id="UP000646365">
    <property type="component" value="Unassembled WGS sequence"/>
</dbReference>
<dbReference type="InterPro" id="IPR006311">
    <property type="entry name" value="TAT_signal"/>
</dbReference>
<keyword evidence="1" id="KW-0732">Signal</keyword>
<gene>
    <name evidence="2" type="ORF">GCM10011611_61530</name>
</gene>
<keyword evidence="3" id="KW-1185">Reference proteome</keyword>